<reference evidence="9 10" key="1">
    <citation type="submission" date="2019-10" db="EMBL/GenBank/DDBJ databases">
        <title>Whole-genome sequence of the extremophile Heliorestis acidaminivorans DSM 24790.</title>
        <authorList>
            <person name="Kyndt J.A."/>
            <person name="Meyer T.E."/>
        </authorList>
    </citation>
    <scope>NUCLEOTIDE SEQUENCE [LARGE SCALE GENOMIC DNA]</scope>
    <source>
        <strain evidence="9 10">DSM 24790</strain>
    </source>
</reference>
<evidence type="ECO:0000256" key="4">
    <source>
        <dbReference type="ARBA" id="ARBA00022692"/>
    </source>
</evidence>
<accession>A0A6I0EPM9</accession>
<comment type="similarity">
    <text evidence="2">Belongs to the UPF0702 family.</text>
</comment>
<feature type="transmembrane region" description="Helical" evidence="7">
    <location>
        <begin position="55"/>
        <end position="76"/>
    </location>
</feature>
<dbReference type="PANTHER" id="PTHR34582">
    <property type="entry name" value="UPF0702 TRANSMEMBRANE PROTEIN YCAP"/>
    <property type="match status" value="1"/>
</dbReference>
<evidence type="ECO:0000256" key="6">
    <source>
        <dbReference type="ARBA" id="ARBA00023136"/>
    </source>
</evidence>
<feature type="domain" description="YetF C-terminal" evidence="8">
    <location>
        <begin position="80"/>
        <end position="210"/>
    </location>
</feature>
<comment type="caution">
    <text evidence="9">The sequence shown here is derived from an EMBL/GenBank/DDBJ whole genome shotgun (WGS) entry which is preliminary data.</text>
</comment>
<dbReference type="InterPro" id="IPR023090">
    <property type="entry name" value="UPF0702_alpha/beta_dom_sf"/>
</dbReference>
<protein>
    <submittedName>
        <fullName evidence="9">DUF421 domain-containing protein</fullName>
    </submittedName>
</protein>
<gene>
    <name evidence="9" type="ORF">F9B85_11290</name>
</gene>
<evidence type="ECO:0000256" key="2">
    <source>
        <dbReference type="ARBA" id="ARBA00006448"/>
    </source>
</evidence>
<dbReference type="OrthoDB" id="1682423at2"/>
<evidence type="ECO:0000256" key="5">
    <source>
        <dbReference type="ARBA" id="ARBA00022989"/>
    </source>
</evidence>
<feature type="transmembrane region" description="Helical" evidence="7">
    <location>
        <begin position="6"/>
        <end position="23"/>
    </location>
</feature>
<dbReference type="AlphaFoldDB" id="A0A6I0EPM9"/>
<proteinExistence type="inferred from homology"/>
<dbReference type="RefSeq" id="WP_151621005.1">
    <property type="nucleotide sequence ID" value="NZ_WBXO01000009.1"/>
</dbReference>
<evidence type="ECO:0000313" key="10">
    <source>
        <dbReference type="Proteomes" id="UP000468766"/>
    </source>
</evidence>
<keyword evidence="3" id="KW-1003">Cell membrane</keyword>
<dbReference type="Proteomes" id="UP000468766">
    <property type="component" value="Unassembled WGS sequence"/>
</dbReference>
<dbReference type="Pfam" id="PF04239">
    <property type="entry name" value="DUF421"/>
    <property type="match status" value="1"/>
</dbReference>
<name>A0A6I0EPM9_9FIRM</name>
<evidence type="ECO:0000256" key="7">
    <source>
        <dbReference type="SAM" id="Phobius"/>
    </source>
</evidence>
<keyword evidence="5 7" id="KW-1133">Transmembrane helix</keyword>
<comment type="subcellular location">
    <subcellularLocation>
        <location evidence="1">Cell membrane</location>
        <topology evidence="1">Multi-pass membrane protein</topology>
    </subcellularLocation>
</comment>
<feature type="transmembrane region" description="Helical" evidence="7">
    <location>
        <begin position="30"/>
        <end position="49"/>
    </location>
</feature>
<dbReference type="InterPro" id="IPR007353">
    <property type="entry name" value="DUF421"/>
</dbReference>
<sequence>MIVIISRTLLIYLAVLLIMRIMGKREIGQLSPVDLVVAIMIAELAAIPMEDTDKPLYAALIPMFVLMFAEIAFSYLQLKIPQTRVWLSGKPTVVIRDGKIQEKAMRMSRYNLDDLLSQLRDRNIPNIQDVEFAILETSGTLSIIPKSQKRPVTPEDLGISTVYEGLPVPIILDGRIEFSNLKEHNLDENWLKNELANHGVAGYKDVFFACLDSRGNFYVCPKKN</sequence>
<evidence type="ECO:0000256" key="3">
    <source>
        <dbReference type="ARBA" id="ARBA00022475"/>
    </source>
</evidence>
<keyword evidence="4 7" id="KW-0812">Transmembrane</keyword>
<dbReference type="EMBL" id="WBXO01000009">
    <property type="protein sequence ID" value="KAB2951878.1"/>
    <property type="molecule type" value="Genomic_DNA"/>
</dbReference>
<organism evidence="9 10">
    <name type="scientific">Heliorestis acidaminivorans</name>
    <dbReference type="NCBI Taxonomy" id="553427"/>
    <lineage>
        <taxon>Bacteria</taxon>
        <taxon>Bacillati</taxon>
        <taxon>Bacillota</taxon>
        <taxon>Clostridia</taxon>
        <taxon>Eubacteriales</taxon>
        <taxon>Heliobacteriaceae</taxon>
        <taxon>Heliorestis</taxon>
    </lineage>
</organism>
<evidence type="ECO:0000256" key="1">
    <source>
        <dbReference type="ARBA" id="ARBA00004651"/>
    </source>
</evidence>
<keyword evidence="10" id="KW-1185">Reference proteome</keyword>
<dbReference type="PANTHER" id="PTHR34582:SF6">
    <property type="entry name" value="UPF0702 TRANSMEMBRANE PROTEIN YCAP"/>
    <property type="match status" value="1"/>
</dbReference>
<dbReference type="GO" id="GO:0005886">
    <property type="term" value="C:plasma membrane"/>
    <property type="evidence" value="ECO:0007669"/>
    <property type="project" value="UniProtKB-SubCell"/>
</dbReference>
<evidence type="ECO:0000313" key="9">
    <source>
        <dbReference type="EMBL" id="KAB2951878.1"/>
    </source>
</evidence>
<dbReference type="Gene3D" id="3.30.240.20">
    <property type="entry name" value="bsu07140 like domains"/>
    <property type="match status" value="2"/>
</dbReference>
<evidence type="ECO:0000259" key="8">
    <source>
        <dbReference type="Pfam" id="PF04239"/>
    </source>
</evidence>
<keyword evidence="6 7" id="KW-0472">Membrane</keyword>